<dbReference type="OrthoDB" id="4696640at2"/>
<sequence>MRFFSIVVLVAATAIFGSAGIAEAAPKDYCADLKGANTGRTCEIQLSDPRYNVDISIPLDYPDQKSVAEYVSQTRDGFLNTAKSGAPSDTPYELTMKPTEYNSAIPPRGTQAVVFKVYQNVGGPKTTWKAFNWDQTYRKAITYTAASDDKEHTPLWRVDDPLKTVGPIVQAELQKQQAPPAAPPAQPGQPAAATPTPPPLPIAPGALYNPDNYQNFAVVNDGVYFFFDQGALLPASAGALQVLVPRSAIDPMLA</sequence>
<evidence type="ECO:0000256" key="2">
    <source>
        <dbReference type="SAM" id="SignalP"/>
    </source>
</evidence>
<evidence type="ECO:0000313" key="7">
    <source>
        <dbReference type="Proteomes" id="UP000230971"/>
    </source>
</evidence>
<organism evidence="4 6">
    <name type="scientific">Mycobacterium celatum</name>
    <dbReference type="NCBI Taxonomy" id="28045"/>
    <lineage>
        <taxon>Bacteria</taxon>
        <taxon>Bacillati</taxon>
        <taxon>Actinomycetota</taxon>
        <taxon>Actinomycetes</taxon>
        <taxon>Mycobacteriales</taxon>
        <taxon>Mycobacteriaceae</taxon>
        <taxon>Mycobacterium</taxon>
    </lineage>
</organism>
<name>A0A1X1RRS0_MYCCE</name>
<feature type="region of interest" description="Disordered" evidence="1">
    <location>
        <begin position="175"/>
        <end position="204"/>
    </location>
</feature>
<comment type="caution">
    <text evidence="4">The sequence shown here is derived from an EMBL/GenBank/DDBJ whole genome shotgun (WGS) entry which is preliminary data.</text>
</comment>
<proteinExistence type="predicted"/>
<evidence type="ECO:0000256" key="1">
    <source>
        <dbReference type="SAM" id="MobiDB-lite"/>
    </source>
</evidence>
<dbReference type="EMBL" id="LQOM01000025">
    <property type="protein sequence ID" value="ORV14073.1"/>
    <property type="molecule type" value="Genomic_DNA"/>
</dbReference>
<dbReference type="Pfam" id="PF11738">
    <property type="entry name" value="DUF3298"/>
    <property type="match status" value="1"/>
</dbReference>
<dbReference type="InterPro" id="IPR021729">
    <property type="entry name" value="DUF3298"/>
</dbReference>
<feature type="signal peptide" evidence="2">
    <location>
        <begin position="1"/>
        <end position="24"/>
    </location>
</feature>
<dbReference type="Proteomes" id="UP000230971">
    <property type="component" value="Unassembled WGS sequence"/>
</dbReference>
<accession>A0A1X1RRS0</accession>
<evidence type="ECO:0000313" key="4">
    <source>
        <dbReference type="EMBL" id="ORV14073.1"/>
    </source>
</evidence>
<gene>
    <name evidence="4" type="ORF">AWB95_10935</name>
    <name evidence="5" type="ORF">CQY23_19250</name>
</gene>
<dbReference type="RefSeq" id="WP_085168185.1">
    <property type="nucleotide sequence ID" value="NZ_LQOM01000025.1"/>
</dbReference>
<evidence type="ECO:0000313" key="6">
    <source>
        <dbReference type="Proteomes" id="UP000193907"/>
    </source>
</evidence>
<dbReference type="Gene3D" id="3.30.565.40">
    <property type="entry name" value="Fervidobacterium nodosum Rt17-B1 like"/>
    <property type="match status" value="1"/>
</dbReference>
<dbReference type="Gene3D" id="3.90.640.20">
    <property type="entry name" value="Heat-shock cognate protein, ATPase"/>
    <property type="match status" value="1"/>
</dbReference>
<feature type="chain" id="PRO_5014277460" evidence="2">
    <location>
        <begin position="25"/>
        <end position="254"/>
    </location>
</feature>
<keyword evidence="6" id="KW-1185">Reference proteome</keyword>
<dbReference type="STRING" id="28045.AWB95_10935"/>
<reference evidence="5 7" key="2">
    <citation type="journal article" date="2017" name="Infect. Genet. Evol.">
        <title>The new phylogeny of the genus Mycobacterium: The old and the news.</title>
        <authorList>
            <person name="Tortoli E."/>
            <person name="Fedrizzi T."/>
            <person name="Meehan C.J."/>
            <person name="Trovato A."/>
            <person name="Grottola A."/>
            <person name="Giacobazzi E."/>
            <person name="Serpini G.F."/>
            <person name="Tagliazucchi S."/>
            <person name="Fabio A."/>
            <person name="Bettua C."/>
            <person name="Bertorelli R."/>
            <person name="Frascaro F."/>
            <person name="De Sanctis V."/>
            <person name="Pecorari M."/>
            <person name="Jousson O."/>
            <person name="Segata N."/>
            <person name="Cirillo D.M."/>
        </authorList>
    </citation>
    <scope>NUCLEOTIDE SEQUENCE [LARGE SCALE GENOMIC DNA]</scope>
    <source>
        <strain evidence="5 7">NCTC 12882</strain>
    </source>
</reference>
<feature type="domain" description="DUF3298" evidence="3">
    <location>
        <begin position="159"/>
        <end position="247"/>
    </location>
</feature>
<keyword evidence="2" id="KW-0732">Signal</keyword>
<dbReference type="EMBL" id="PDKV01000030">
    <property type="protein sequence ID" value="PIB75855.1"/>
    <property type="molecule type" value="Genomic_DNA"/>
</dbReference>
<dbReference type="Proteomes" id="UP000193907">
    <property type="component" value="Unassembled WGS sequence"/>
</dbReference>
<dbReference type="InterPro" id="IPR037126">
    <property type="entry name" value="PdaC/RsiV-like_sf"/>
</dbReference>
<protein>
    <submittedName>
        <fullName evidence="5">DUF3298 domain-containing protein</fullName>
    </submittedName>
    <submittedName>
        <fullName evidence="4">Immunogenic protein MPB64</fullName>
    </submittedName>
</protein>
<evidence type="ECO:0000313" key="5">
    <source>
        <dbReference type="EMBL" id="PIB75855.1"/>
    </source>
</evidence>
<dbReference type="AlphaFoldDB" id="A0A1X1RRS0"/>
<reference evidence="4 6" key="1">
    <citation type="submission" date="2016-01" db="EMBL/GenBank/DDBJ databases">
        <title>The new phylogeny of the genus Mycobacterium.</title>
        <authorList>
            <person name="Tarcisio F."/>
            <person name="Conor M."/>
            <person name="Antonella G."/>
            <person name="Elisabetta G."/>
            <person name="Giulia F.S."/>
            <person name="Sara T."/>
            <person name="Anna F."/>
            <person name="Clotilde B."/>
            <person name="Roberto B."/>
            <person name="Veronica D.S."/>
            <person name="Fabio R."/>
            <person name="Monica P."/>
            <person name="Olivier J."/>
            <person name="Enrico T."/>
            <person name="Nicola S."/>
        </authorList>
    </citation>
    <scope>NUCLEOTIDE SEQUENCE [LARGE SCALE GENOMIC DNA]</scope>
    <source>
        <strain evidence="4 6">DSM 44243</strain>
    </source>
</reference>
<evidence type="ECO:0000259" key="3">
    <source>
        <dbReference type="Pfam" id="PF11738"/>
    </source>
</evidence>